<keyword evidence="1" id="KW-0472">Membrane</keyword>
<reference evidence="2 3" key="1">
    <citation type="journal article" date="2014" name="Appl. Environ. Microbiol.">
        <title>Genomic features of a bumble bee symbiont reflect its host environment.</title>
        <authorList>
            <person name="Martinson V.G."/>
            <person name="Magoc T."/>
            <person name="Koch H."/>
            <person name="Salzberg S.L."/>
            <person name="Moran N.A."/>
        </authorList>
    </citation>
    <scope>NUCLEOTIDE SEQUENCE [LARGE SCALE GENOMIC DNA]</scope>
    <source>
        <strain evidence="2 3">Bimp</strain>
    </source>
</reference>
<feature type="transmembrane region" description="Helical" evidence="1">
    <location>
        <begin position="48"/>
        <end position="72"/>
    </location>
</feature>
<keyword evidence="1" id="KW-0812">Transmembrane</keyword>
<comment type="caution">
    <text evidence="2">The sequence shown here is derived from an EMBL/GenBank/DDBJ whole genome shotgun (WGS) entry which is preliminary data.</text>
</comment>
<dbReference type="RefSeq" id="WP_133459505.1">
    <property type="nucleotide sequence ID" value="NZ_AWGA01000136.1"/>
</dbReference>
<dbReference type="EMBL" id="AWGA01000136">
    <property type="protein sequence ID" value="TEA26223.1"/>
    <property type="molecule type" value="Genomic_DNA"/>
</dbReference>
<gene>
    <name evidence="2" type="ORF">O970_09775</name>
</gene>
<name>A0AB94IA17_9GAMM</name>
<accession>A0AB94IA17</accession>
<evidence type="ECO:0000313" key="2">
    <source>
        <dbReference type="EMBL" id="TEA26223.1"/>
    </source>
</evidence>
<keyword evidence="3" id="KW-1185">Reference proteome</keyword>
<proteinExistence type="predicted"/>
<dbReference type="AlphaFoldDB" id="A0AB94IA17"/>
<evidence type="ECO:0000256" key="1">
    <source>
        <dbReference type="SAM" id="Phobius"/>
    </source>
</evidence>
<keyword evidence="1" id="KW-1133">Transmembrane helix</keyword>
<organism evidence="2 3">
    <name type="scientific">Candidatus Schmidhempelia bombi str. Bimp</name>
    <dbReference type="NCBI Taxonomy" id="1387197"/>
    <lineage>
        <taxon>Bacteria</taxon>
        <taxon>Pseudomonadati</taxon>
        <taxon>Pseudomonadota</taxon>
        <taxon>Gammaproteobacteria</taxon>
        <taxon>Orbales</taxon>
        <taxon>Orbaceae</taxon>
        <taxon>Candidatus Schmidhempelia</taxon>
    </lineage>
</organism>
<dbReference type="Proteomes" id="UP000506160">
    <property type="component" value="Unassembled WGS sequence"/>
</dbReference>
<sequence length="105" mass="12403">MKYQENNNLKYRNIDNMKKRITVEYVFFASLLTFIVCLMLPYDSYNKPYLLVAIVGSFSSFIAPVSFVLWIIKAIKTRNNRQKQNLQSIETYSQKNSFLEKSTKN</sequence>
<protein>
    <submittedName>
        <fullName evidence="2">Uncharacterized protein</fullName>
    </submittedName>
</protein>
<feature type="transmembrane region" description="Helical" evidence="1">
    <location>
        <begin position="21"/>
        <end position="42"/>
    </location>
</feature>
<evidence type="ECO:0000313" key="3">
    <source>
        <dbReference type="Proteomes" id="UP000506160"/>
    </source>
</evidence>